<sequence length="215" mass="25303">MLITTTKTYGLTGNVEYVSEKIEKVTLAKDWNYTIDTKEPYCFISNKYFNRNGVVDSVVYLNKDSILLSKVLYNYNNDDNKGIFSIQYNNIGKKIYENICVNQEDSIAYFKTINADNKDIESKSWTKIVNNKTVWQKSENVKSKLISEWIYKIDNNGQDIEIKTKNSFDKKQNINIVKIKYIEYDKCGNWTKRIEFNDSDKNASLVKTRLIKYYE</sequence>
<evidence type="ECO:0000313" key="1">
    <source>
        <dbReference type="EMBL" id="TCN67603.1"/>
    </source>
</evidence>
<organism evidence="1 2">
    <name type="scientific">Acetobacteroides hydrogenigenes</name>
    <dbReference type="NCBI Taxonomy" id="979970"/>
    <lineage>
        <taxon>Bacteria</taxon>
        <taxon>Pseudomonadati</taxon>
        <taxon>Bacteroidota</taxon>
        <taxon>Bacteroidia</taxon>
        <taxon>Bacteroidales</taxon>
        <taxon>Rikenellaceae</taxon>
        <taxon>Acetobacteroides</taxon>
    </lineage>
</organism>
<proteinExistence type="predicted"/>
<comment type="caution">
    <text evidence="1">The sequence shown here is derived from an EMBL/GenBank/DDBJ whole genome shotgun (WGS) entry which is preliminary data.</text>
</comment>
<dbReference type="AlphaFoldDB" id="A0A4R2EGC5"/>
<dbReference type="EMBL" id="SLWB01000007">
    <property type="protein sequence ID" value="TCN67603.1"/>
    <property type="molecule type" value="Genomic_DNA"/>
</dbReference>
<protein>
    <submittedName>
        <fullName evidence="1">Uncharacterized protein</fullName>
    </submittedName>
</protein>
<gene>
    <name evidence="1" type="ORF">CLV25_10762</name>
</gene>
<dbReference type="Proteomes" id="UP000294830">
    <property type="component" value="Unassembled WGS sequence"/>
</dbReference>
<reference evidence="1 2" key="1">
    <citation type="submission" date="2019-03" db="EMBL/GenBank/DDBJ databases">
        <title>Genomic Encyclopedia of Archaeal and Bacterial Type Strains, Phase II (KMG-II): from individual species to whole genera.</title>
        <authorList>
            <person name="Goeker M."/>
        </authorList>
    </citation>
    <scope>NUCLEOTIDE SEQUENCE [LARGE SCALE GENOMIC DNA]</scope>
    <source>
        <strain evidence="1 2">RL-C</strain>
    </source>
</reference>
<keyword evidence="2" id="KW-1185">Reference proteome</keyword>
<name>A0A4R2EGC5_9BACT</name>
<accession>A0A4R2EGC5</accession>
<evidence type="ECO:0000313" key="2">
    <source>
        <dbReference type="Proteomes" id="UP000294830"/>
    </source>
</evidence>